<dbReference type="InterPro" id="IPR005066">
    <property type="entry name" value="MoCF_OxRdtse_dimer"/>
</dbReference>
<accession>A0ABT6AQ94</accession>
<dbReference type="RefSeq" id="WP_276265595.1">
    <property type="nucleotide sequence ID" value="NZ_JARJLM010000282.1"/>
</dbReference>
<keyword evidence="3" id="KW-0479">Metal-binding</keyword>
<dbReference type="PANTHER" id="PTHR19372">
    <property type="entry name" value="SULFITE REDUCTASE"/>
    <property type="match status" value="1"/>
</dbReference>
<dbReference type="EMBL" id="JARJLM010000282">
    <property type="protein sequence ID" value="MDF3834583.1"/>
    <property type="molecule type" value="Genomic_DNA"/>
</dbReference>
<dbReference type="Gene3D" id="2.60.40.650">
    <property type="match status" value="1"/>
</dbReference>
<dbReference type="EC" id="1.8.2.1" evidence="7"/>
<dbReference type="SUPFAM" id="SSF56524">
    <property type="entry name" value="Oxidoreductase molybdopterin-binding domain"/>
    <property type="match status" value="1"/>
</dbReference>
<feature type="domain" description="Oxidoreductase molybdopterin-binding" evidence="5">
    <location>
        <begin position="114"/>
        <end position="274"/>
    </location>
</feature>
<dbReference type="PANTHER" id="PTHR19372:SF7">
    <property type="entry name" value="SULFITE OXIDASE, MITOCHONDRIAL"/>
    <property type="match status" value="1"/>
</dbReference>
<evidence type="ECO:0000256" key="1">
    <source>
        <dbReference type="ARBA" id="ARBA00001924"/>
    </source>
</evidence>
<dbReference type="PRINTS" id="PR00407">
    <property type="entry name" value="EUMOPTERIN"/>
</dbReference>
<evidence type="ECO:0000256" key="2">
    <source>
        <dbReference type="ARBA" id="ARBA00022505"/>
    </source>
</evidence>
<dbReference type="InterPro" id="IPR000572">
    <property type="entry name" value="OxRdtase_Mopterin-bd_dom"/>
</dbReference>
<evidence type="ECO:0000256" key="4">
    <source>
        <dbReference type="ARBA" id="ARBA00023002"/>
    </source>
</evidence>
<dbReference type="InterPro" id="IPR006311">
    <property type="entry name" value="TAT_signal"/>
</dbReference>
<keyword evidence="2" id="KW-0500">Molybdenum</keyword>
<dbReference type="PROSITE" id="PS51318">
    <property type="entry name" value="TAT"/>
    <property type="match status" value="1"/>
</dbReference>
<dbReference type="GO" id="GO:0050310">
    <property type="term" value="F:sulfite dehydrogenase activity"/>
    <property type="evidence" value="ECO:0007669"/>
    <property type="project" value="UniProtKB-EC"/>
</dbReference>
<comment type="caution">
    <text evidence="7">The sequence shown here is derived from an EMBL/GenBank/DDBJ whole genome shotgun (WGS) entry which is preliminary data.</text>
</comment>
<dbReference type="NCBIfam" id="TIGR04555">
    <property type="entry name" value="sulfite_DH_soxC"/>
    <property type="match status" value="1"/>
</dbReference>
<dbReference type="SUPFAM" id="SSF81296">
    <property type="entry name" value="E set domains"/>
    <property type="match status" value="1"/>
</dbReference>
<dbReference type="InterPro" id="IPR030835">
    <property type="entry name" value="Sulfite_DH_SoxC"/>
</dbReference>
<dbReference type="Proteomes" id="UP001216674">
    <property type="component" value="Unassembled WGS sequence"/>
</dbReference>
<dbReference type="InterPro" id="IPR036374">
    <property type="entry name" value="OxRdtase_Mopterin-bd_sf"/>
</dbReference>
<keyword evidence="8" id="KW-1185">Reference proteome</keyword>
<dbReference type="InterPro" id="IPR008335">
    <property type="entry name" value="Mopterin_OxRdtase_euk"/>
</dbReference>
<dbReference type="Gene3D" id="3.90.420.10">
    <property type="entry name" value="Oxidoreductase, molybdopterin-binding domain"/>
    <property type="match status" value="1"/>
</dbReference>
<name>A0ABT6AQ94_9BURK</name>
<organism evidence="7 8">
    <name type="scientific">Cupriavidus basilensis</name>
    <dbReference type="NCBI Taxonomy" id="68895"/>
    <lineage>
        <taxon>Bacteria</taxon>
        <taxon>Pseudomonadati</taxon>
        <taxon>Pseudomonadota</taxon>
        <taxon>Betaproteobacteria</taxon>
        <taxon>Burkholderiales</taxon>
        <taxon>Burkholderiaceae</taxon>
        <taxon>Cupriavidus</taxon>
    </lineage>
</organism>
<gene>
    <name evidence="7" type="primary">soxC</name>
    <name evidence="7" type="ORF">P3W85_16695</name>
</gene>
<comment type="cofactor">
    <cofactor evidence="1">
        <name>Mo-molybdopterin</name>
        <dbReference type="ChEBI" id="CHEBI:71302"/>
    </cofactor>
</comment>
<keyword evidence="4 7" id="KW-0560">Oxidoreductase</keyword>
<evidence type="ECO:0000313" key="7">
    <source>
        <dbReference type="EMBL" id="MDF3834583.1"/>
    </source>
</evidence>
<feature type="domain" description="Moybdenum cofactor oxidoreductase dimerisation" evidence="6">
    <location>
        <begin position="298"/>
        <end position="410"/>
    </location>
</feature>
<sequence length="426" mass="46818">MTNKDDKSGLRQAGRRRFLHQGAGMGASLGGAAALGALAAPAARAQALTVPPWTREPGEPVLWHAYGQPSGFESNVIRRNRGAAPMPGANSSMTPLQDLRGIITPTGLVFERHHAGIPLIDPAQHRLAVHGLVDRPRIFTMDDLVRLPSVSRIHFLECSGNTGREWRAPSASSVQISHGLLSCCEWTGVPLSVLLEEVGVRPEAAWVLAEGADAATMTRSVPMAKALEDALLVYAQNGEMLRPEHGYPLRLFLPGFEGNMSIKWLRRLKLGRAPFMTREETSKYTDSLPDGSARQFTFLMDVKSVITFPAPDHRLRDRGFYEISGLAWSGYGRIQRVEVSVDGGRDWREAQLQDPVLDRALTRFRLPWRWEGGPAVLQSRAIDEAGNVQPTPAQLVAARGYESTYHYNAIQAWRVAADGRIANARA</sequence>
<protein>
    <submittedName>
        <fullName evidence="7">Sulfite dehydrogenase</fullName>
        <ecNumber evidence="7">1.8.2.1</ecNumber>
    </submittedName>
</protein>
<evidence type="ECO:0000259" key="5">
    <source>
        <dbReference type="Pfam" id="PF00174"/>
    </source>
</evidence>
<dbReference type="Pfam" id="PF03404">
    <property type="entry name" value="Mo-co_dimer"/>
    <property type="match status" value="1"/>
</dbReference>
<evidence type="ECO:0000256" key="3">
    <source>
        <dbReference type="ARBA" id="ARBA00022723"/>
    </source>
</evidence>
<proteinExistence type="predicted"/>
<dbReference type="Pfam" id="PF00174">
    <property type="entry name" value="Oxidored_molyb"/>
    <property type="match status" value="1"/>
</dbReference>
<evidence type="ECO:0000313" key="8">
    <source>
        <dbReference type="Proteomes" id="UP001216674"/>
    </source>
</evidence>
<reference evidence="7 8" key="1">
    <citation type="submission" date="2023-03" db="EMBL/GenBank/DDBJ databases">
        <title>Draft assemblies of triclosan tolerant bacteria isolated from returned activated sludge.</title>
        <authorList>
            <person name="Van Hamelsveld S."/>
        </authorList>
    </citation>
    <scope>NUCLEOTIDE SEQUENCE [LARGE SCALE GENOMIC DNA]</scope>
    <source>
        <strain evidence="7 8">GW210010_S58</strain>
    </source>
</reference>
<evidence type="ECO:0000259" key="6">
    <source>
        <dbReference type="Pfam" id="PF03404"/>
    </source>
</evidence>
<dbReference type="InterPro" id="IPR014756">
    <property type="entry name" value="Ig_E-set"/>
</dbReference>